<reference evidence="2" key="3">
    <citation type="journal article" date="2017" name="Nature">
        <title>Genome sequence of the progenitor of the wheat D genome Aegilops tauschii.</title>
        <authorList>
            <person name="Luo M.C."/>
            <person name="Gu Y.Q."/>
            <person name="Puiu D."/>
            <person name="Wang H."/>
            <person name="Twardziok S.O."/>
            <person name="Deal K.R."/>
            <person name="Huo N."/>
            <person name="Zhu T."/>
            <person name="Wang L."/>
            <person name="Wang Y."/>
            <person name="McGuire P.E."/>
            <person name="Liu S."/>
            <person name="Long H."/>
            <person name="Ramasamy R.K."/>
            <person name="Rodriguez J.C."/>
            <person name="Van S.L."/>
            <person name="Yuan L."/>
            <person name="Wang Z."/>
            <person name="Xia Z."/>
            <person name="Xiao L."/>
            <person name="Anderson O.D."/>
            <person name="Ouyang S."/>
            <person name="Liang Y."/>
            <person name="Zimin A.V."/>
            <person name="Pertea G."/>
            <person name="Qi P."/>
            <person name="Bennetzen J.L."/>
            <person name="Dai X."/>
            <person name="Dawson M.W."/>
            <person name="Muller H.G."/>
            <person name="Kugler K."/>
            <person name="Rivarola-Duarte L."/>
            <person name="Spannagl M."/>
            <person name="Mayer K.F.X."/>
            <person name="Lu F.H."/>
            <person name="Bevan M.W."/>
            <person name="Leroy P."/>
            <person name="Li P."/>
            <person name="You F.M."/>
            <person name="Sun Q."/>
            <person name="Liu Z."/>
            <person name="Lyons E."/>
            <person name="Wicker T."/>
            <person name="Salzberg S.L."/>
            <person name="Devos K.M."/>
            <person name="Dvorak J."/>
        </authorList>
    </citation>
    <scope>NUCLEOTIDE SEQUENCE [LARGE SCALE GENOMIC DNA]</scope>
    <source>
        <strain evidence="2">cv. AL8/78</strain>
    </source>
</reference>
<reference evidence="3" key="2">
    <citation type="journal article" date="2017" name="Nat. Plants">
        <title>The Aegilops tauschii genome reveals multiple impacts of transposons.</title>
        <authorList>
            <person name="Zhao G."/>
            <person name="Zou C."/>
            <person name="Li K."/>
            <person name="Wang K."/>
            <person name="Li T."/>
            <person name="Gao L."/>
            <person name="Zhang X."/>
            <person name="Wang H."/>
            <person name="Yang Z."/>
            <person name="Liu X."/>
            <person name="Jiang W."/>
            <person name="Mao L."/>
            <person name="Kong X."/>
            <person name="Jiao Y."/>
            <person name="Jia J."/>
        </authorList>
    </citation>
    <scope>NUCLEOTIDE SEQUENCE [LARGE SCALE GENOMIC DNA]</scope>
    <source>
        <strain evidence="3">cv. AL8/78</strain>
    </source>
</reference>
<name>A0A453GB44_AEGTS</name>
<keyword evidence="1" id="KW-1133">Transmembrane helix</keyword>
<reference evidence="2" key="5">
    <citation type="journal article" date="2021" name="G3 (Bethesda)">
        <title>Aegilops tauschii genome assembly Aet v5.0 features greater sequence contiguity and improved annotation.</title>
        <authorList>
            <person name="Wang L."/>
            <person name="Zhu T."/>
            <person name="Rodriguez J.C."/>
            <person name="Deal K.R."/>
            <person name="Dubcovsky J."/>
            <person name="McGuire P.E."/>
            <person name="Lux T."/>
            <person name="Spannagl M."/>
            <person name="Mayer K.F.X."/>
            <person name="Baldrich P."/>
            <person name="Meyers B.C."/>
            <person name="Huo N."/>
            <person name="Gu Y.Q."/>
            <person name="Zhou H."/>
            <person name="Devos K.M."/>
            <person name="Bennetzen J.L."/>
            <person name="Unver T."/>
            <person name="Budak H."/>
            <person name="Gulick P.J."/>
            <person name="Galiba G."/>
            <person name="Kalapos B."/>
            <person name="Nelson D.R."/>
            <person name="Li P."/>
            <person name="You F.M."/>
            <person name="Luo M.C."/>
            <person name="Dvorak J."/>
        </authorList>
    </citation>
    <scope>NUCLEOTIDE SEQUENCE [LARGE SCALE GENOMIC DNA]</scope>
    <source>
        <strain evidence="2">cv. AL8/78</strain>
    </source>
</reference>
<dbReference type="EnsemblPlants" id="AET3Gv20945200.5">
    <property type="protein sequence ID" value="AET3Gv20945200.5"/>
    <property type="gene ID" value="AET3Gv20945200"/>
</dbReference>
<evidence type="ECO:0000256" key="1">
    <source>
        <dbReference type="SAM" id="Phobius"/>
    </source>
</evidence>
<evidence type="ECO:0000313" key="3">
    <source>
        <dbReference type="Proteomes" id="UP000015105"/>
    </source>
</evidence>
<dbReference type="Proteomes" id="UP000015105">
    <property type="component" value="Chromosome 3D"/>
</dbReference>
<sequence length="53" mass="6098">MCLLYRHFVSQFSVNVVPFVLLSGSYRFVQPLYAGVSVLLVHANLFMKLCYAR</sequence>
<dbReference type="AlphaFoldDB" id="A0A453GB44"/>
<dbReference type="Gramene" id="AET3Gv20945200.5">
    <property type="protein sequence ID" value="AET3Gv20945200.5"/>
    <property type="gene ID" value="AET3Gv20945200"/>
</dbReference>
<accession>A0A453GB44</accession>
<evidence type="ECO:0000313" key="2">
    <source>
        <dbReference type="EnsemblPlants" id="AET3Gv20945200.5"/>
    </source>
</evidence>
<reference evidence="2" key="4">
    <citation type="submission" date="2019-03" db="UniProtKB">
        <authorList>
            <consortium name="EnsemblPlants"/>
        </authorList>
    </citation>
    <scope>IDENTIFICATION</scope>
</reference>
<keyword evidence="1" id="KW-0812">Transmembrane</keyword>
<protein>
    <submittedName>
        <fullName evidence="2">Uncharacterized protein</fullName>
    </submittedName>
</protein>
<proteinExistence type="predicted"/>
<keyword evidence="1" id="KW-0472">Membrane</keyword>
<reference evidence="3" key="1">
    <citation type="journal article" date="2014" name="Science">
        <title>Ancient hybridizations among the ancestral genomes of bread wheat.</title>
        <authorList>
            <consortium name="International Wheat Genome Sequencing Consortium,"/>
            <person name="Marcussen T."/>
            <person name="Sandve S.R."/>
            <person name="Heier L."/>
            <person name="Spannagl M."/>
            <person name="Pfeifer M."/>
            <person name="Jakobsen K.S."/>
            <person name="Wulff B.B."/>
            <person name="Steuernagel B."/>
            <person name="Mayer K.F."/>
            <person name="Olsen O.A."/>
        </authorList>
    </citation>
    <scope>NUCLEOTIDE SEQUENCE [LARGE SCALE GENOMIC DNA]</scope>
    <source>
        <strain evidence="3">cv. AL8/78</strain>
    </source>
</reference>
<keyword evidence="3" id="KW-1185">Reference proteome</keyword>
<feature type="transmembrane region" description="Helical" evidence="1">
    <location>
        <begin position="32"/>
        <end position="51"/>
    </location>
</feature>
<organism evidence="2 3">
    <name type="scientific">Aegilops tauschii subsp. strangulata</name>
    <name type="common">Goatgrass</name>
    <dbReference type="NCBI Taxonomy" id="200361"/>
    <lineage>
        <taxon>Eukaryota</taxon>
        <taxon>Viridiplantae</taxon>
        <taxon>Streptophyta</taxon>
        <taxon>Embryophyta</taxon>
        <taxon>Tracheophyta</taxon>
        <taxon>Spermatophyta</taxon>
        <taxon>Magnoliopsida</taxon>
        <taxon>Liliopsida</taxon>
        <taxon>Poales</taxon>
        <taxon>Poaceae</taxon>
        <taxon>BOP clade</taxon>
        <taxon>Pooideae</taxon>
        <taxon>Triticodae</taxon>
        <taxon>Triticeae</taxon>
        <taxon>Triticinae</taxon>
        <taxon>Aegilops</taxon>
    </lineage>
</organism>